<dbReference type="Gene3D" id="3.40.50.460">
    <property type="entry name" value="Phosphofructokinase domain"/>
    <property type="match status" value="1"/>
</dbReference>
<gene>
    <name evidence="8" type="ORF">ACFSB2_21350</name>
</gene>
<evidence type="ECO:0000256" key="2">
    <source>
        <dbReference type="ARBA" id="ARBA00022679"/>
    </source>
</evidence>
<dbReference type="PIRSF" id="PIRSF036483">
    <property type="entry name" value="PFK_XF0274"/>
    <property type="match status" value="1"/>
</dbReference>
<dbReference type="InterPro" id="IPR035966">
    <property type="entry name" value="PKF_sf"/>
</dbReference>
<organism evidence="8 9">
    <name type="scientific">Alicyclobacillus fodiniaquatilis</name>
    <dbReference type="NCBI Taxonomy" id="1661150"/>
    <lineage>
        <taxon>Bacteria</taxon>
        <taxon>Bacillati</taxon>
        <taxon>Bacillota</taxon>
        <taxon>Bacilli</taxon>
        <taxon>Bacillales</taxon>
        <taxon>Alicyclobacillaceae</taxon>
        <taxon>Alicyclobacillus</taxon>
    </lineage>
</organism>
<dbReference type="Proteomes" id="UP001597079">
    <property type="component" value="Unassembled WGS sequence"/>
</dbReference>
<evidence type="ECO:0000313" key="9">
    <source>
        <dbReference type="Proteomes" id="UP001597079"/>
    </source>
</evidence>
<evidence type="ECO:0000259" key="7">
    <source>
        <dbReference type="Pfam" id="PF00365"/>
    </source>
</evidence>
<dbReference type="EC" id="2.7.1.90" evidence="8"/>
<evidence type="ECO:0000256" key="4">
    <source>
        <dbReference type="ARBA" id="ARBA00022777"/>
    </source>
</evidence>
<comment type="caution">
    <text evidence="8">The sequence shown here is derived from an EMBL/GenBank/DDBJ whole genome shotgun (WGS) entry which is preliminary data.</text>
</comment>
<feature type="domain" description="Phosphofructokinase" evidence="7">
    <location>
        <begin position="2"/>
        <end position="311"/>
    </location>
</feature>
<keyword evidence="9" id="KW-1185">Reference proteome</keyword>
<dbReference type="InterPro" id="IPR000023">
    <property type="entry name" value="Phosphofructokinase_dom"/>
</dbReference>
<dbReference type="GO" id="GO:0047334">
    <property type="term" value="F:diphosphate-fructose-6-phosphate 1-phosphotransferase activity"/>
    <property type="evidence" value="ECO:0007669"/>
    <property type="project" value="UniProtKB-EC"/>
</dbReference>
<proteinExistence type="inferred from homology"/>
<dbReference type="EMBL" id="JBHUCX010000089">
    <property type="protein sequence ID" value="MFD1677223.1"/>
    <property type="molecule type" value="Genomic_DNA"/>
</dbReference>
<comment type="similarity">
    <text evidence="6">Belongs to the phosphofructokinase type A (PFKA) family.</text>
</comment>
<keyword evidence="3" id="KW-0479">Metal-binding</keyword>
<sequence length="394" mass="41430">MKIAIGQFGGPTTVFNASLYGALSVSTSPKNGATMQSFGLVGGVAGLLEGQLAPISSAHPWLLDTPGAALGSGRFKGFAEVAEIAVKQLQKQGIDGFLAMGGNGTMALAKAVEDAAKAMGAPLQVMGVPKTIDNDLVQIDHSPGYPSAARFVIKAVRDLTIDLEAMKGFEQVRVVEVMGRHGGWLAAAAALVPHLAQNPSQRLAPFICLPEQPLCVPELLEQIRQRVAGTGSALVVISEGVQDDTGHAVLQSAGTGSSADTILGGIGAQVAERIRQELGYRVRYENLGLLQRCWAESQSTLDREEAVALGRAGAAALLSGQSGKMVGYVRQGADTQPYATELIHVPLEAVAGKVRILSEAEQQLTDEFLHWLIPLVDLPSLEDHPRLPLTVLKS</sequence>
<dbReference type="InterPro" id="IPR022953">
    <property type="entry name" value="ATP_PFK"/>
</dbReference>
<dbReference type="Pfam" id="PF00365">
    <property type="entry name" value="PFK"/>
    <property type="match status" value="1"/>
</dbReference>
<dbReference type="Gene3D" id="3.40.50.450">
    <property type="match status" value="1"/>
</dbReference>
<comment type="cofactor">
    <cofactor evidence="1">
        <name>Mg(2+)</name>
        <dbReference type="ChEBI" id="CHEBI:18420"/>
    </cofactor>
</comment>
<dbReference type="RefSeq" id="WP_377945137.1">
    <property type="nucleotide sequence ID" value="NZ_JBHUCX010000089.1"/>
</dbReference>
<evidence type="ECO:0000313" key="8">
    <source>
        <dbReference type="EMBL" id="MFD1677223.1"/>
    </source>
</evidence>
<dbReference type="SUPFAM" id="SSF53784">
    <property type="entry name" value="Phosphofructokinase"/>
    <property type="match status" value="1"/>
</dbReference>
<dbReference type="NCBIfam" id="NF010675">
    <property type="entry name" value="PRK14072.1"/>
    <property type="match status" value="1"/>
</dbReference>
<dbReference type="PRINTS" id="PR00476">
    <property type="entry name" value="PHFRCTKINASE"/>
</dbReference>
<evidence type="ECO:0000256" key="6">
    <source>
        <dbReference type="ARBA" id="ARBA00038478"/>
    </source>
</evidence>
<keyword evidence="4" id="KW-0418">Kinase</keyword>
<dbReference type="PANTHER" id="PTHR45770">
    <property type="entry name" value="ATP-DEPENDENT 6-PHOSPHOFRUCTOKINASE 1"/>
    <property type="match status" value="1"/>
</dbReference>
<keyword evidence="5" id="KW-0460">Magnesium</keyword>
<evidence type="ECO:0000256" key="5">
    <source>
        <dbReference type="ARBA" id="ARBA00022842"/>
    </source>
</evidence>
<reference evidence="9" key="1">
    <citation type="journal article" date="2019" name="Int. J. Syst. Evol. Microbiol.">
        <title>The Global Catalogue of Microorganisms (GCM) 10K type strain sequencing project: providing services to taxonomists for standard genome sequencing and annotation.</title>
        <authorList>
            <consortium name="The Broad Institute Genomics Platform"/>
            <consortium name="The Broad Institute Genome Sequencing Center for Infectious Disease"/>
            <person name="Wu L."/>
            <person name="Ma J."/>
        </authorList>
    </citation>
    <scope>NUCLEOTIDE SEQUENCE [LARGE SCALE GENOMIC DNA]</scope>
    <source>
        <strain evidence="9">CGMCC 1.12286</strain>
    </source>
</reference>
<evidence type="ECO:0000256" key="3">
    <source>
        <dbReference type="ARBA" id="ARBA00022723"/>
    </source>
</evidence>
<name>A0ABW4JNK4_9BACL</name>
<evidence type="ECO:0000256" key="1">
    <source>
        <dbReference type="ARBA" id="ARBA00001946"/>
    </source>
</evidence>
<dbReference type="InterPro" id="IPR050929">
    <property type="entry name" value="PFKA"/>
</dbReference>
<keyword evidence="2 8" id="KW-0808">Transferase</keyword>
<accession>A0ABW4JNK4</accession>
<protein>
    <submittedName>
        <fullName evidence="8">Diphosphate--fructose-6-phosphate 1-phosphotransferase</fullName>
        <ecNumber evidence="8">2.7.1.90</ecNumber>
    </submittedName>
</protein>